<keyword evidence="3" id="KW-1185">Reference proteome</keyword>
<reference evidence="2" key="1">
    <citation type="submission" date="2017-07" db="EMBL/GenBank/DDBJ databases">
        <title>Taro Niue Genome Assembly and Annotation.</title>
        <authorList>
            <person name="Atibalentja N."/>
            <person name="Keating K."/>
            <person name="Fields C.J."/>
        </authorList>
    </citation>
    <scope>NUCLEOTIDE SEQUENCE</scope>
    <source>
        <strain evidence="2">Niue_2</strain>
        <tissue evidence="2">Leaf</tissue>
    </source>
</reference>
<evidence type="ECO:0000313" key="2">
    <source>
        <dbReference type="EMBL" id="MQL90602.1"/>
    </source>
</evidence>
<name>A0A843UWQ8_COLES</name>
<sequence length="107" mass="12271">MAALLLPTTNKWGRKWDYLPLPFLFRMEKEPDTRGTLKTFPFPHLFGNNSHRNPIPTITGAPRSGENRFPNTPAVCPTTGRGGDRAELLCVVRPARQVDREREEWQK</sequence>
<evidence type="ECO:0000256" key="1">
    <source>
        <dbReference type="SAM" id="MobiDB-lite"/>
    </source>
</evidence>
<protein>
    <submittedName>
        <fullName evidence="2">Uncharacterized protein</fullName>
    </submittedName>
</protein>
<dbReference type="Proteomes" id="UP000652761">
    <property type="component" value="Unassembled WGS sequence"/>
</dbReference>
<dbReference type="AlphaFoldDB" id="A0A843UWQ8"/>
<evidence type="ECO:0000313" key="3">
    <source>
        <dbReference type="Proteomes" id="UP000652761"/>
    </source>
</evidence>
<proteinExistence type="predicted"/>
<gene>
    <name evidence="2" type="ORF">Taro_023206</name>
</gene>
<dbReference type="EMBL" id="NMUH01001258">
    <property type="protein sequence ID" value="MQL90602.1"/>
    <property type="molecule type" value="Genomic_DNA"/>
</dbReference>
<organism evidence="2 3">
    <name type="scientific">Colocasia esculenta</name>
    <name type="common">Wild taro</name>
    <name type="synonym">Arum esculentum</name>
    <dbReference type="NCBI Taxonomy" id="4460"/>
    <lineage>
        <taxon>Eukaryota</taxon>
        <taxon>Viridiplantae</taxon>
        <taxon>Streptophyta</taxon>
        <taxon>Embryophyta</taxon>
        <taxon>Tracheophyta</taxon>
        <taxon>Spermatophyta</taxon>
        <taxon>Magnoliopsida</taxon>
        <taxon>Liliopsida</taxon>
        <taxon>Araceae</taxon>
        <taxon>Aroideae</taxon>
        <taxon>Colocasieae</taxon>
        <taxon>Colocasia</taxon>
    </lineage>
</organism>
<comment type="caution">
    <text evidence="2">The sequence shown here is derived from an EMBL/GenBank/DDBJ whole genome shotgun (WGS) entry which is preliminary data.</text>
</comment>
<accession>A0A843UWQ8</accession>
<feature type="region of interest" description="Disordered" evidence="1">
    <location>
        <begin position="45"/>
        <end position="80"/>
    </location>
</feature>